<dbReference type="KEGG" id="bpa:BPP0486"/>
<dbReference type="EMBL" id="BX640424">
    <property type="protein sequence ID" value="CAE36069.1"/>
    <property type="molecule type" value="Genomic_DNA"/>
</dbReference>
<dbReference type="HOGENOM" id="CLU_2271984_0_0_4"/>
<name>Q7WC43_BORPA</name>
<organism evidence="1 2">
    <name type="scientific">Bordetella parapertussis (strain 12822 / ATCC BAA-587 / NCTC 13253)</name>
    <dbReference type="NCBI Taxonomy" id="257311"/>
    <lineage>
        <taxon>Bacteria</taxon>
        <taxon>Pseudomonadati</taxon>
        <taxon>Pseudomonadota</taxon>
        <taxon>Betaproteobacteria</taxon>
        <taxon>Burkholderiales</taxon>
        <taxon>Alcaligenaceae</taxon>
        <taxon>Bordetella</taxon>
    </lineage>
</organism>
<dbReference type="AlphaFoldDB" id="Q7WC43"/>
<dbReference type="Proteomes" id="UP000001421">
    <property type="component" value="Chromosome"/>
</dbReference>
<evidence type="ECO:0000313" key="2">
    <source>
        <dbReference type="Proteomes" id="UP000001421"/>
    </source>
</evidence>
<proteinExistence type="predicted"/>
<gene>
    <name evidence="1" type="ordered locus">BPP0486</name>
</gene>
<evidence type="ECO:0000313" key="1">
    <source>
        <dbReference type="EMBL" id="CAE36069.1"/>
    </source>
</evidence>
<accession>Q7WC43</accession>
<reference evidence="1 2" key="1">
    <citation type="journal article" date="2003" name="Nat. Genet.">
        <title>Comparative analysis of the genome sequences of Bordetella pertussis, Bordetella parapertussis and Bordetella bronchiseptica.</title>
        <authorList>
            <person name="Parkhill J."/>
            <person name="Sebaihia M."/>
            <person name="Preston A."/>
            <person name="Murphy L.D."/>
            <person name="Thomson N.R."/>
            <person name="Harris D.E."/>
            <person name="Holden M.T.G."/>
            <person name="Churcher C.M."/>
            <person name="Bentley S.D."/>
            <person name="Mungall K.L."/>
            <person name="Cerdeno-Tarraga A.-M."/>
            <person name="Temple L."/>
            <person name="James K.D."/>
            <person name="Harris B."/>
            <person name="Quail M.A."/>
            <person name="Achtman M."/>
            <person name="Atkin R."/>
            <person name="Baker S."/>
            <person name="Basham D."/>
            <person name="Bason N."/>
            <person name="Cherevach I."/>
            <person name="Chillingworth T."/>
            <person name="Collins M."/>
            <person name="Cronin A."/>
            <person name="Davis P."/>
            <person name="Doggett J."/>
            <person name="Feltwell T."/>
            <person name="Goble A."/>
            <person name="Hamlin N."/>
            <person name="Hauser H."/>
            <person name="Holroyd S."/>
            <person name="Jagels K."/>
            <person name="Leather S."/>
            <person name="Moule S."/>
            <person name="Norberczak H."/>
            <person name="O'Neil S."/>
            <person name="Ormond D."/>
            <person name="Price C."/>
            <person name="Rabbinowitsch E."/>
            <person name="Rutter S."/>
            <person name="Sanders M."/>
            <person name="Saunders D."/>
            <person name="Seeger K."/>
            <person name="Sharp S."/>
            <person name="Simmonds M."/>
            <person name="Skelton J."/>
            <person name="Squares R."/>
            <person name="Squares S."/>
            <person name="Stevens K."/>
            <person name="Unwin L."/>
            <person name="Whitehead S."/>
            <person name="Barrell B.G."/>
            <person name="Maskell D.J."/>
        </authorList>
    </citation>
    <scope>NUCLEOTIDE SEQUENCE [LARGE SCALE GENOMIC DNA]</scope>
    <source>
        <strain evidence="1 2">12822 / ATCC BAA-587 / NCTC 13253</strain>
    </source>
</reference>
<protein>
    <submittedName>
        <fullName evidence="1">Uncharacterized protein</fullName>
    </submittedName>
</protein>
<sequence length="102" mass="11948">MSDQVAEGVLKSTDGRSVVYSFHSGWDIVKAHLCNRRWGAFNMELLSFVHENYKNDIERRTIMDGLQLEDNHWDWLKKSAILKTDEYKWSLSSLKGFLKLLV</sequence>